<comment type="caution">
    <text evidence="2">The sequence shown here is derived from an EMBL/GenBank/DDBJ whole genome shotgun (WGS) entry which is preliminary data.</text>
</comment>
<dbReference type="EMBL" id="JAWWNJ010000012">
    <property type="protein sequence ID" value="KAK7043317.1"/>
    <property type="molecule type" value="Genomic_DNA"/>
</dbReference>
<dbReference type="AlphaFoldDB" id="A0AAW0CX71"/>
<keyword evidence="1" id="KW-0472">Membrane</keyword>
<keyword evidence="3" id="KW-1185">Reference proteome</keyword>
<accession>A0AAW0CX71</accession>
<gene>
    <name evidence="2" type="ORF">R3P38DRAFT_2766875</name>
</gene>
<organism evidence="2 3">
    <name type="scientific">Favolaschia claudopus</name>
    <dbReference type="NCBI Taxonomy" id="2862362"/>
    <lineage>
        <taxon>Eukaryota</taxon>
        <taxon>Fungi</taxon>
        <taxon>Dikarya</taxon>
        <taxon>Basidiomycota</taxon>
        <taxon>Agaricomycotina</taxon>
        <taxon>Agaricomycetes</taxon>
        <taxon>Agaricomycetidae</taxon>
        <taxon>Agaricales</taxon>
        <taxon>Marasmiineae</taxon>
        <taxon>Mycenaceae</taxon>
        <taxon>Favolaschia</taxon>
    </lineage>
</organism>
<sequence>MAHCILYHRIQAYLVLAVSGTSHVTASMVYVVSIFFFVKLHDSSRLESDPAANVREYPTIADEDSKLILSVPDLWLAVLAKFIHLASTLHSPPYDVNQTMDILTGYLLGFHVTQAQQLDFAKSWKAALEHDAPDYMFVIRKLAVQPVDRASIIHPPPPPPEGFHATMVNTMSTSYMFSPIKRYTSELCWLNDPEAVKVFLEGVRLAEGREAS</sequence>
<keyword evidence="1" id="KW-1133">Transmembrane helix</keyword>
<proteinExistence type="predicted"/>
<reference evidence="2 3" key="1">
    <citation type="journal article" date="2024" name="J Genomics">
        <title>Draft genome sequencing and assembly of Favolaschia claudopus CIRM-BRFM 2984 isolated from oak limbs.</title>
        <authorList>
            <person name="Navarro D."/>
            <person name="Drula E."/>
            <person name="Chaduli D."/>
            <person name="Cazenave R."/>
            <person name="Ahrendt S."/>
            <person name="Wang J."/>
            <person name="Lipzen A."/>
            <person name="Daum C."/>
            <person name="Barry K."/>
            <person name="Grigoriev I.V."/>
            <person name="Favel A."/>
            <person name="Rosso M.N."/>
            <person name="Martin F."/>
        </authorList>
    </citation>
    <scope>NUCLEOTIDE SEQUENCE [LARGE SCALE GENOMIC DNA]</scope>
    <source>
        <strain evidence="2 3">CIRM-BRFM 2984</strain>
    </source>
</reference>
<name>A0AAW0CX71_9AGAR</name>
<evidence type="ECO:0000313" key="3">
    <source>
        <dbReference type="Proteomes" id="UP001362999"/>
    </source>
</evidence>
<feature type="transmembrane region" description="Helical" evidence="1">
    <location>
        <begin position="12"/>
        <end position="38"/>
    </location>
</feature>
<evidence type="ECO:0000313" key="2">
    <source>
        <dbReference type="EMBL" id="KAK7043317.1"/>
    </source>
</evidence>
<evidence type="ECO:0000256" key="1">
    <source>
        <dbReference type="SAM" id="Phobius"/>
    </source>
</evidence>
<dbReference type="Proteomes" id="UP001362999">
    <property type="component" value="Unassembled WGS sequence"/>
</dbReference>
<protein>
    <submittedName>
        <fullName evidence="2">Uncharacterized protein</fullName>
    </submittedName>
</protein>
<keyword evidence="1" id="KW-0812">Transmembrane</keyword>